<reference evidence="1" key="1">
    <citation type="submission" date="2021-01" db="EMBL/GenBank/DDBJ databases">
        <authorList>
            <person name="Corre E."/>
            <person name="Pelletier E."/>
            <person name="Niang G."/>
            <person name="Scheremetjew M."/>
            <person name="Finn R."/>
            <person name="Kale V."/>
            <person name="Holt S."/>
            <person name="Cochrane G."/>
            <person name="Meng A."/>
            <person name="Brown T."/>
            <person name="Cohen L."/>
        </authorList>
    </citation>
    <scope>NUCLEOTIDE SEQUENCE</scope>
    <source>
        <strain evidence="1">CCMP644</strain>
    </source>
</reference>
<sequence>MPAHLWLWPGSHRLMEQVLNSNSERGQHAAGADFYIGSLQRLAGMREGDTITPVDRVVGGGQACAFLGHVVHAGSESQCAVATHYRWHCYVQRKGTSKEDNSANGLPRGVSAICSDSLRMVAA</sequence>
<protein>
    <submittedName>
        <fullName evidence="1">Uncharacterized protein</fullName>
    </submittedName>
</protein>
<proteinExistence type="predicted"/>
<dbReference type="AlphaFoldDB" id="A0A6U4MG70"/>
<gene>
    <name evidence="1" type="ORF">HAND00432_LOCUS16492</name>
</gene>
<organism evidence="1">
    <name type="scientific">Hemiselmis andersenii</name>
    <name type="common">Cryptophyte alga</name>
    <dbReference type="NCBI Taxonomy" id="464988"/>
    <lineage>
        <taxon>Eukaryota</taxon>
        <taxon>Cryptophyceae</taxon>
        <taxon>Cryptomonadales</taxon>
        <taxon>Hemiselmidaceae</taxon>
        <taxon>Hemiselmis</taxon>
    </lineage>
</organism>
<accession>A0A6U4MG70</accession>
<evidence type="ECO:0000313" key="1">
    <source>
        <dbReference type="EMBL" id="CAD8963914.1"/>
    </source>
</evidence>
<name>A0A6U4MG70_HEMAN</name>
<dbReference type="EMBL" id="HBFX01027274">
    <property type="protein sequence ID" value="CAD8963914.1"/>
    <property type="molecule type" value="Transcribed_RNA"/>
</dbReference>